<protein>
    <submittedName>
        <fullName evidence="1">Uncharacterized protein</fullName>
    </submittedName>
</protein>
<keyword evidence="2" id="KW-1185">Reference proteome</keyword>
<dbReference type="AlphaFoldDB" id="A0A6A6I130"/>
<evidence type="ECO:0000313" key="2">
    <source>
        <dbReference type="Proteomes" id="UP000800094"/>
    </source>
</evidence>
<gene>
    <name evidence="1" type="ORF">BU26DRAFT_435685</name>
</gene>
<dbReference type="OrthoDB" id="2830640at2759"/>
<reference evidence="1" key="1">
    <citation type="journal article" date="2020" name="Stud. Mycol.">
        <title>101 Dothideomycetes genomes: a test case for predicting lifestyles and emergence of pathogens.</title>
        <authorList>
            <person name="Haridas S."/>
            <person name="Albert R."/>
            <person name="Binder M."/>
            <person name="Bloem J."/>
            <person name="Labutti K."/>
            <person name="Salamov A."/>
            <person name="Andreopoulos B."/>
            <person name="Baker S."/>
            <person name="Barry K."/>
            <person name="Bills G."/>
            <person name="Bluhm B."/>
            <person name="Cannon C."/>
            <person name="Castanera R."/>
            <person name="Culley D."/>
            <person name="Daum C."/>
            <person name="Ezra D."/>
            <person name="Gonzalez J."/>
            <person name="Henrissat B."/>
            <person name="Kuo A."/>
            <person name="Liang C."/>
            <person name="Lipzen A."/>
            <person name="Lutzoni F."/>
            <person name="Magnuson J."/>
            <person name="Mondo S."/>
            <person name="Nolan M."/>
            <person name="Ohm R."/>
            <person name="Pangilinan J."/>
            <person name="Park H.-J."/>
            <person name="Ramirez L."/>
            <person name="Alfaro M."/>
            <person name="Sun H."/>
            <person name="Tritt A."/>
            <person name="Yoshinaga Y."/>
            <person name="Zwiers L.-H."/>
            <person name="Turgeon B."/>
            <person name="Goodwin S."/>
            <person name="Spatafora J."/>
            <person name="Crous P."/>
            <person name="Grigoriev I."/>
        </authorList>
    </citation>
    <scope>NUCLEOTIDE SEQUENCE</scope>
    <source>
        <strain evidence="1">CBS 122368</strain>
    </source>
</reference>
<evidence type="ECO:0000313" key="1">
    <source>
        <dbReference type="EMBL" id="KAF2244155.1"/>
    </source>
</evidence>
<name>A0A6A6I130_9PLEO</name>
<dbReference type="RefSeq" id="XP_033679159.1">
    <property type="nucleotide sequence ID" value="XM_033824140.1"/>
</dbReference>
<dbReference type="GeneID" id="54577470"/>
<accession>A0A6A6I130</accession>
<dbReference type="Proteomes" id="UP000800094">
    <property type="component" value="Unassembled WGS sequence"/>
</dbReference>
<sequence length="448" mass="51642">MLEADLPHYPFCLPSYVAAFDDGQLAQQELKTETRSWRSEGYAAESNVLVLDHHHGVGTKRYCSDADIHQILDEPPPQVRFILLLPTVHEKIAAEVAKNPDAAEVLRKNELYDENTVDPADPEKPSTFTSDQFNISRKALFEILTKYDIAPAACSHIRGQEQIFGSRVRKNEQKDIISFEFWYAIRARAYYRKVDKDADLKVTIVTRYDVESDTTVVLLKYRSWNDLPSKLKRELIAKVEELVMQPSTESIASNPFAITLLHFNSTAQWYRRAARDPRDSVRDEEEKAHIQAKGTRNEVNAIDVRTLHLTMRNLDQDKVQLTFILGVIDRLRKQHDLFYRLVKKVPAPEDRDWLSLRVDEEYDRLENQITYFRSSIEDVSNRAQRLLDLLFNLSGQHNARWSERVGMQAMHESASMKAIAVVSMLFLPGTFVSVSISPHLPVGVREFR</sequence>
<organism evidence="1 2">
    <name type="scientific">Trematosphaeria pertusa</name>
    <dbReference type="NCBI Taxonomy" id="390896"/>
    <lineage>
        <taxon>Eukaryota</taxon>
        <taxon>Fungi</taxon>
        <taxon>Dikarya</taxon>
        <taxon>Ascomycota</taxon>
        <taxon>Pezizomycotina</taxon>
        <taxon>Dothideomycetes</taxon>
        <taxon>Pleosporomycetidae</taxon>
        <taxon>Pleosporales</taxon>
        <taxon>Massarineae</taxon>
        <taxon>Trematosphaeriaceae</taxon>
        <taxon>Trematosphaeria</taxon>
    </lineage>
</organism>
<dbReference type="EMBL" id="ML987203">
    <property type="protein sequence ID" value="KAF2244155.1"/>
    <property type="molecule type" value="Genomic_DNA"/>
</dbReference>
<proteinExistence type="predicted"/>